<dbReference type="InterPro" id="IPR036388">
    <property type="entry name" value="WH-like_DNA-bd_sf"/>
</dbReference>
<dbReference type="VEuPathDB" id="FungiDB:T551_01056"/>
<reference evidence="9" key="1">
    <citation type="journal article" date="2016" name="Nat. Commun.">
        <title>Genome analysis of three Pneumocystis species reveals adaptation mechanisms to life exclusively in mammalian hosts.</title>
        <authorList>
            <person name="Ma L."/>
            <person name="Chen Z."/>
            <person name="Huang D.W."/>
            <person name="Kutty G."/>
            <person name="Ishihara M."/>
            <person name="Wang H."/>
            <person name="Abouelleil A."/>
            <person name="Bishop L."/>
            <person name="Davey E."/>
            <person name="Deng R."/>
            <person name="Deng X."/>
            <person name="Fan L."/>
            <person name="Fantoni G."/>
            <person name="Fitzgerald M."/>
            <person name="Gogineni E."/>
            <person name="Goldberg J.M."/>
            <person name="Handley G."/>
            <person name="Hu X."/>
            <person name="Huber C."/>
            <person name="Jiao X."/>
            <person name="Jones K."/>
            <person name="Levin J.Z."/>
            <person name="Liu Y."/>
            <person name="Macdonald P."/>
            <person name="Melnikov A."/>
            <person name="Raley C."/>
            <person name="Sassi M."/>
            <person name="Sherman B.T."/>
            <person name="Song X."/>
            <person name="Sykes S."/>
            <person name="Tran B."/>
            <person name="Walsh L."/>
            <person name="Xia Y."/>
            <person name="Yang J."/>
            <person name="Young S."/>
            <person name="Zeng Q."/>
            <person name="Zheng X."/>
            <person name="Stephens R."/>
            <person name="Nusbaum C."/>
            <person name="Birren B.W."/>
            <person name="Azadi P."/>
            <person name="Lempicki R.A."/>
            <person name="Cuomo C.A."/>
            <person name="Kovacs J.A."/>
        </authorList>
    </citation>
    <scope>NUCLEOTIDE SEQUENCE [LARGE SCALE GENOMIC DNA]</scope>
    <source>
        <strain evidence="9">RU7</strain>
    </source>
</reference>
<feature type="DNA-binding region" description="HMG box" evidence="3">
    <location>
        <begin position="998"/>
        <end position="1078"/>
    </location>
</feature>
<dbReference type="RefSeq" id="XP_018230487.1">
    <property type="nucleotide sequence ID" value="XM_018373319.1"/>
</dbReference>
<keyword evidence="3" id="KW-0238">DNA-binding</keyword>
<evidence type="ECO:0000259" key="7">
    <source>
        <dbReference type="PROSITE" id="PS50934"/>
    </source>
</evidence>
<dbReference type="InterPro" id="IPR050281">
    <property type="entry name" value="Flavin_monoamine_oxidase"/>
</dbReference>
<evidence type="ECO:0000256" key="3">
    <source>
        <dbReference type="PROSITE-ProRule" id="PRU00267"/>
    </source>
</evidence>
<accession>A0A0W4ZTY4</accession>
<dbReference type="InterPro" id="IPR009057">
    <property type="entry name" value="Homeodomain-like_sf"/>
</dbReference>
<gene>
    <name evidence="8" type="ORF">T551_01056</name>
</gene>
<dbReference type="Gene3D" id="1.10.30.10">
    <property type="entry name" value="High mobility group box domain"/>
    <property type="match status" value="1"/>
</dbReference>
<evidence type="ECO:0000256" key="1">
    <source>
        <dbReference type="ARBA" id="ARBA00005995"/>
    </source>
</evidence>
<dbReference type="Pfam" id="PF00505">
    <property type="entry name" value="HMG_box"/>
    <property type="match status" value="1"/>
</dbReference>
<dbReference type="SUPFAM" id="SSF47095">
    <property type="entry name" value="HMG-box"/>
    <property type="match status" value="1"/>
</dbReference>
<keyword evidence="9" id="KW-1185">Reference proteome</keyword>
<dbReference type="Gene3D" id="3.50.50.60">
    <property type="entry name" value="FAD/NAD(P)-binding domain"/>
    <property type="match status" value="2"/>
</dbReference>
<dbReference type="GO" id="GO:0010468">
    <property type="term" value="P:regulation of gene expression"/>
    <property type="evidence" value="ECO:0007669"/>
    <property type="project" value="UniProtKB-ARBA"/>
</dbReference>
<dbReference type="GO" id="GO:0006338">
    <property type="term" value="P:chromatin remodeling"/>
    <property type="evidence" value="ECO:0007669"/>
    <property type="project" value="UniProtKB-ARBA"/>
</dbReference>
<dbReference type="PANTHER" id="PTHR10742">
    <property type="entry name" value="FLAVIN MONOAMINE OXIDASE"/>
    <property type="match status" value="1"/>
</dbReference>
<dbReference type="Proteomes" id="UP000053447">
    <property type="component" value="Unassembled WGS sequence"/>
</dbReference>
<dbReference type="GO" id="GO:0050660">
    <property type="term" value="F:flavin adenine dinucleotide binding"/>
    <property type="evidence" value="ECO:0007669"/>
    <property type="project" value="TreeGrafter"/>
</dbReference>
<dbReference type="Pfam" id="PF04433">
    <property type="entry name" value="SWIRM"/>
    <property type="match status" value="1"/>
</dbReference>
<dbReference type="SUPFAM" id="SSF46689">
    <property type="entry name" value="Homeodomain-like"/>
    <property type="match status" value="1"/>
</dbReference>
<feature type="domain" description="SWIRM" evidence="7">
    <location>
        <begin position="277"/>
        <end position="372"/>
    </location>
</feature>
<dbReference type="GO" id="GO:0003682">
    <property type="term" value="F:chromatin binding"/>
    <property type="evidence" value="ECO:0007669"/>
    <property type="project" value="TreeGrafter"/>
</dbReference>
<dbReference type="PROSITE" id="PS50934">
    <property type="entry name" value="SWIRM"/>
    <property type="match status" value="1"/>
</dbReference>
<feature type="region of interest" description="Disordered" evidence="5">
    <location>
        <begin position="217"/>
        <end position="241"/>
    </location>
</feature>
<dbReference type="InterPro" id="IPR036910">
    <property type="entry name" value="HMG_box_dom_sf"/>
</dbReference>
<dbReference type="InterPro" id="IPR009071">
    <property type="entry name" value="HMG_box_dom"/>
</dbReference>
<evidence type="ECO:0000256" key="2">
    <source>
        <dbReference type="ARBA" id="ARBA00023002"/>
    </source>
</evidence>
<dbReference type="OrthoDB" id="9982100at2759"/>
<feature type="coiled-coil region" evidence="4">
    <location>
        <begin position="956"/>
        <end position="988"/>
    </location>
</feature>
<dbReference type="Gene3D" id="3.90.660.10">
    <property type="match status" value="2"/>
</dbReference>
<name>A0A0W4ZTY4_PNEJ7</name>
<dbReference type="GO" id="GO:0003677">
    <property type="term" value="F:DNA binding"/>
    <property type="evidence" value="ECO:0007669"/>
    <property type="project" value="UniProtKB-UniRule"/>
</dbReference>
<dbReference type="SUPFAM" id="SSF54373">
    <property type="entry name" value="FAD-linked reductases, C-terminal domain"/>
    <property type="match status" value="1"/>
</dbReference>
<dbReference type="EMBL" id="LFWA01000004">
    <property type="protein sequence ID" value="KTW31795.1"/>
    <property type="molecule type" value="Genomic_DNA"/>
</dbReference>
<dbReference type="Gene3D" id="1.10.10.10">
    <property type="entry name" value="Winged helix-like DNA-binding domain superfamily/Winged helix DNA-binding domain"/>
    <property type="match status" value="1"/>
</dbReference>
<feature type="coiled-coil region" evidence="4">
    <location>
        <begin position="1104"/>
        <end position="1131"/>
    </location>
</feature>
<evidence type="ECO:0000256" key="4">
    <source>
        <dbReference type="SAM" id="Coils"/>
    </source>
</evidence>
<proteinExistence type="inferred from homology"/>
<dbReference type="GeneID" id="28939574"/>
<sequence length="1167" mass="128853">MDDNPAIRSSPYQQLQQPKAFYPRPPLRQDGLPLAPPLGTPLGPQLGSLAEQEALWTLLQQQSQPPLAGQLHSQPMPPGQLGYFASVGSVGSVGSGVGWSGQGYSQFRGYPQGVGGLGRTYGYGYAGKQTAYGHYGTAHGGHTAHAAHGTHGAHAPHAPHGYYPQAIEYGGYGQHGISGGHMPHYMGNRVETHMQEIGGMGGRINIGNPRIGKYGVEEAKSGGTGGTVGGGEGKKEGGESQSEVRYVISESADRKGNPTLKSSIPPGINYQEYTRDCVSAAEASRLSPYHLSKSEHALLRTHLTHVQITSYLNIRNAILRLWMKNPLLYVDQYEALGIAHEERHFNLAKVCWELLVREGYINFGCVSIPRPLARTGGGSKTIVVIGAGVSGLARGAEGGSFGGTGTAGRAGVLAQAEFAGDGGGFPEGSEISGGFGGTDYNGVCKGESAVDTSGEAIGASDSFSFRAQYHVVRFEWQDGASQFKSKENRCNGKRVVEGDKNMVDAGIEPKSEGGRVIAKIEDNEAMIPRMEDHTEGEMKEIGEMEEGERKEKEKKSHHTDPISVLQKMGFQVKGNVSVDTNFEDILSKQNPTLGFAMSRILSEYGSLTDLTDLDMKLLNWHYANLEYANGTNLSNLSLYHWDQDDGNEFKGAHAMVKGGYSILPHALAFVPTPLEIRYKTIVSGISYNDKNAVIYCEDGTMFNADKVIITVPLGVLKKSCIQFNPPLPEWKTQSIRRLNFGLLNKVRAKEEKGHLRFMFNLKQIILVYDTAFWDVNIDVFGSLREPDNNGVYDKNRGRFYIFWNCIKTAGQPVLLALMAGDSAIQMENETDNELIREATKILKNIYPTKKVPYPKETIITRWGKDRFCYGSYSYVGPEASGKDYDIIAKPVENTLFFAGEATCRTHPATVHGAYLSGLKVAQLVLESLIGPLEIPTNEPLIPLKQRGTTEATSGVKRKAQDNYKALLAEFKDAQLEKHNQEVEKVILERLGPKPSAPQRSTGNPFLVFQKSQWNHCKDIADRNKRKETGNPEAKATKNEIRATLGRTWRNLSEEEKKPFFDIVATNRTNFSNLIEKYNTIIHEYNIKTEEIKAEMKAKLDAMPISQEELELKRLAKEQDIQEKKIKAEKKKERDLFEDELSDSFDDDYQDNLRNDPSYRAATYLKKT</sequence>
<dbReference type="AlphaFoldDB" id="A0A0W4ZTY4"/>
<organism evidence="8 9">
    <name type="scientific">Pneumocystis jirovecii (strain RU7)</name>
    <name type="common">Human pneumocystis pneumonia agent</name>
    <dbReference type="NCBI Taxonomy" id="1408657"/>
    <lineage>
        <taxon>Eukaryota</taxon>
        <taxon>Fungi</taxon>
        <taxon>Dikarya</taxon>
        <taxon>Ascomycota</taxon>
        <taxon>Taphrinomycotina</taxon>
        <taxon>Pneumocystomycetes</taxon>
        <taxon>Pneumocystaceae</taxon>
        <taxon>Pneumocystis</taxon>
    </lineage>
</organism>
<dbReference type="eggNOG" id="KOG0029">
    <property type="taxonomic scope" value="Eukaryota"/>
</dbReference>
<dbReference type="PROSITE" id="PS50118">
    <property type="entry name" value="HMG_BOX_2"/>
    <property type="match status" value="1"/>
</dbReference>
<keyword evidence="3" id="KW-0539">Nucleus</keyword>
<keyword evidence="2" id="KW-0560">Oxidoreductase</keyword>
<dbReference type="STRING" id="1408657.A0A0W4ZTY4"/>
<evidence type="ECO:0000313" key="8">
    <source>
        <dbReference type="EMBL" id="KTW31795.1"/>
    </source>
</evidence>
<dbReference type="GO" id="GO:0016491">
    <property type="term" value="F:oxidoreductase activity"/>
    <property type="evidence" value="ECO:0007669"/>
    <property type="project" value="UniProtKB-KW"/>
</dbReference>
<dbReference type="GO" id="GO:0005634">
    <property type="term" value="C:nucleus"/>
    <property type="evidence" value="ECO:0007669"/>
    <property type="project" value="UniProtKB-UniRule"/>
</dbReference>
<evidence type="ECO:0000256" key="5">
    <source>
        <dbReference type="SAM" id="MobiDB-lite"/>
    </source>
</evidence>
<evidence type="ECO:0000259" key="6">
    <source>
        <dbReference type="PROSITE" id="PS50118"/>
    </source>
</evidence>
<dbReference type="InterPro" id="IPR007526">
    <property type="entry name" value="SWIRM"/>
</dbReference>
<feature type="domain" description="HMG box" evidence="6">
    <location>
        <begin position="998"/>
        <end position="1078"/>
    </location>
</feature>
<feature type="region of interest" description="Disordered" evidence="5">
    <location>
        <begin position="1"/>
        <end position="45"/>
    </location>
</feature>
<comment type="similarity">
    <text evidence="1">Belongs to the flavin monoamine oxidase family.</text>
</comment>
<dbReference type="Pfam" id="PF01593">
    <property type="entry name" value="Amino_oxidase"/>
    <property type="match status" value="1"/>
</dbReference>
<comment type="caution">
    <text evidence="8">The sequence shown here is derived from an EMBL/GenBank/DDBJ whole genome shotgun (WGS) entry which is preliminary data.</text>
</comment>
<dbReference type="InterPro" id="IPR002937">
    <property type="entry name" value="Amino_oxidase"/>
</dbReference>
<evidence type="ECO:0008006" key="10">
    <source>
        <dbReference type="Google" id="ProtNLM"/>
    </source>
</evidence>
<protein>
    <recommendedName>
        <fullName evidence="10">HMG box domain-containing protein</fullName>
    </recommendedName>
</protein>
<dbReference type="InterPro" id="IPR036188">
    <property type="entry name" value="FAD/NAD-bd_sf"/>
</dbReference>
<dbReference type="SUPFAM" id="SSF51905">
    <property type="entry name" value="FAD/NAD(P)-binding domain"/>
    <property type="match status" value="1"/>
</dbReference>
<keyword evidence="4" id="KW-0175">Coiled coil</keyword>
<dbReference type="PANTHER" id="PTHR10742:SF386">
    <property type="entry name" value="LYSINE-SPECIFIC HISTONE DEMETHYLASE 1A"/>
    <property type="match status" value="1"/>
</dbReference>
<feature type="compositionally biased region" description="Gly residues" evidence="5">
    <location>
        <begin position="222"/>
        <end position="231"/>
    </location>
</feature>
<evidence type="ECO:0000313" key="9">
    <source>
        <dbReference type="Proteomes" id="UP000053447"/>
    </source>
</evidence>